<keyword evidence="4" id="KW-0443">Lipid metabolism</keyword>
<proteinExistence type="predicted"/>
<dbReference type="Proteomes" id="UP000799753">
    <property type="component" value="Unassembled WGS sequence"/>
</dbReference>
<evidence type="ECO:0000313" key="7">
    <source>
        <dbReference type="Proteomes" id="UP000799753"/>
    </source>
</evidence>
<name>A0A6A6RQD9_9PLEO</name>
<dbReference type="OrthoDB" id="2363873at2759"/>
<evidence type="ECO:0000256" key="4">
    <source>
        <dbReference type="ARBA" id="ARBA00023098"/>
    </source>
</evidence>
<dbReference type="GO" id="GO:0003847">
    <property type="term" value="F:1-alkyl-2-acetylglycerophosphocholine esterase activity"/>
    <property type="evidence" value="ECO:0007669"/>
    <property type="project" value="UniProtKB-EC"/>
</dbReference>
<dbReference type="Gene3D" id="3.40.50.1820">
    <property type="entry name" value="alpha/beta hydrolase"/>
    <property type="match status" value="1"/>
</dbReference>
<protein>
    <recommendedName>
        <fullName evidence="1">1-alkyl-2-acetylglycerophosphocholine esterase</fullName>
        <ecNumber evidence="1">3.1.1.47</ecNumber>
    </recommendedName>
</protein>
<evidence type="ECO:0000256" key="3">
    <source>
        <dbReference type="ARBA" id="ARBA00022963"/>
    </source>
</evidence>
<keyword evidence="2" id="KW-0378">Hydrolase</keyword>
<sequence length="374" mass="40380">MRLPILTLLSPILAGASTTQFPPPTGPYNVGYIQHIFNHTTPNDPVAPANASSILLATIYYPTLSIPTPNATASYLDPTTAKVWGSALKFPSGTLESLRSWNQPNAAFLTEGTGLPTVIFSPGGGANGIMYTALNSELASQGYTVVALDHPGEIPYLALPYGSPSGVYGLDITAVWNKTLQTAVYNMRISDALAVIQDLYTPYVDEIKAPWNTTHFFMAGHSIGGAAAAGSMEKEPKILGGVNLDGGFYDPLPVATRPFLLMAGNEHTPSLDPTWSPFSAIQTGWWEWVNVTGTEHLDYSDLGDWVDLLGLRNQTLLTPKLGPIWGPRMDHIVAHWVLGLFDFVLCRKGDEGGMEVPSHEFPEVVRWNGSSKAI</sequence>
<evidence type="ECO:0000313" key="6">
    <source>
        <dbReference type="EMBL" id="KAF2637412.1"/>
    </source>
</evidence>
<evidence type="ECO:0000256" key="5">
    <source>
        <dbReference type="SAM" id="SignalP"/>
    </source>
</evidence>
<dbReference type="EC" id="3.1.1.47" evidence="1"/>
<dbReference type="GO" id="GO:0016042">
    <property type="term" value="P:lipid catabolic process"/>
    <property type="evidence" value="ECO:0007669"/>
    <property type="project" value="UniProtKB-KW"/>
</dbReference>
<dbReference type="InterPro" id="IPR029058">
    <property type="entry name" value="AB_hydrolase_fold"/>
</dbReference>
<evidence type="ECO:0000256" key="1">
    <source>
        <dbReference type="ARBA" id="ARBA00013201"/>
    </source>
</evidence>
<accession>A0A6A6RQD9</accession>
<dbReference type="SUPFAM" id="SSF53474">
    <property type="entry name" value="alpha/beta-Hydrolases"/>
    <property type="match status" value="1"/>
</dbReference>
<evidence type="ECO:0000256" key="2">
    <source>
        <dbReference type="ARBA" id="ARBA00022801"/>
    </source>
</evidence>
<dbReference type="PANTHER" id="PTHR10272:SF14">
    <property type="entry name" value="PAF ACETYLHYDROLASE FAMILY PROTEIN"/>
    <property type="match status" value="1"/>
</dbReference>
<keyword evidence="3" id="KW-0442">Lipid degradation</keyword>
<dbReference type="Pfam" id="PF03403">
    <property type="entry name" value="PAF-AH_p_II"/>
    <property type="match status" value="1"/>
</dbReference>
<gene>
    <name evidence="6" type="ORF">P280DRAFT_472127</name>
</gene>
<dbReference type="EMBL" id="MU006793">
    <property type="protein sequence ID" value="KAF2637412.1"/>
    <property type="molecule type" value="Genomic_DNA"/>
</dbReference>
<dbReference type="AlphaFoldDB" id="A0A6A6RQD9"/>
<feature type="signal peptide" evidence="5">
    <location>
        <begin position="1"/>
        <end position="18"/>
    </location>
</feature>
<keyword evidence="7" id="KW-1185">Reference proteome</keyword>
<feature type="chain" id="PRO_5025606591" description="1-alkyl-2-acetylglycerophosphocholine esterase" evidence="5">
    <location>
        <begin position="19"/>
        <end position="374"/>
    </location>
</feature>
<dbReference type="PANTHER" id="PTHR10272">
    <property type="entry name" value="PLATELET-ACTIVATING FACTOR ACETYLHYDROLASE"/>
    <property type="match status" value="1"/>
</dbReference>
<reference evidence="6" key="1">
    <citation type="journal article" date="2020" name="Stud. Mycol.">
        <title>101 Dothideomycetes genomes: a test case for predicting lifestyles and emergence of pathogens.</title>
        <authorList>
            <person name="Haridas S."/>
            <person name="Albert R."/>
            <person name="Binder M."/>
            <person name="Bloem J."/>
            <person name="Labutti K."/>
            <person name="Salamov A."/>
            <person name="Andreopoulos B."/>
            <person name="Baker S."/>
            <person name="Barry K."/>
            <person name="Bills G."/>
            <person name="Bluhm B."/>
            <person name="Cannon C."/>
            <person name="Castanera R."/>
            <person name="Culley D."/>
            <person name="Daum C."/>
            <person name="Ezra D."/>
            <person name="Gonzalez J."/>
            <person name="Henrissat B."/>
            <person name="Kuo A."/>
            <person name="Liang C."/>
            <person name="Lipzen A."/>
            <person name="Lutzoni F."/>
            <person name="Magnuson J."/>
            <person name="Mondo S."/>
            <person name="Nolan M."/>
            <person name="Ohm R."/>
            <person name="Pangilinan J."/>
            <person name="Park H.-J."/>
            <person name="Ramirez L."/>
            <person name="Alfaro M."/>
            <person name="Sun H."/>
            <person name="Tritt A."/>
            <person name="Yoshinaga Y."/>
            <person name="Zwiers L.-H."/>
            <person name="Turgeon B."/>
            <person name="Goodwin S."/>
            <person name="Spatafora J."/>
            <person name="Crous P."/>
            <person name="Grigoriev I."/>
        </authorList>
    </citation>
    <scope>NUCLEOTIDE SEQUENCE</scope>
    <source>
        <strain evidence="6">CBS 473.64</strain>
    </source>
</reference>
<keyword evidence="5" id="KW-0732">Signal</keyword>
<organism evidence="6 7">
    <name type="scientific">Massarina eburnea CBS 473.64</name>
    <dbReference type="NCBI Taxonomy" id="1395130"/>
    <lineage>
        <taxon>Eukaryota</taxon>
        <taxon>Fungi</taxon>
        <taxon>Dikarya</taxon>
        <taxon>Ascomycota</taxon>
        <taxon>Pezizomycotina</taxon>
        <taxon>Dothideomycetes</taxon>
        <taxon>Pleosporomycetidae</taxon>
        <taxon>Pleosporales</taxon>
        <taxon>Massarineae</taxon>
        <taxon>Massarinaceae</taxon>
        <taxon>Massarina</taxon>
    </lineage>
</organism>